<dbReference type="InterPro" id="IPR026082">
    <property type="entry name" value="ABCA"/>
</dbReference>
<dbReference type="SMART" id="SM00382">
    <property type="entry name" value="AAA"/>
    <property type="match status" value="1"/>
</dbReference>
<comment type="caution">
    <text evidence="4">The sequence shown here is derived from an EMBL/GenBank/DDBJ whole genome shotgun (WGS) entry which is preliminary data.</text>
</comment>
<evidence type="ECO:0000259" key="3">
    <source>
        <dbReference type="PROSITE" id="PS50893"/>
    </source>
</evidence>
<keyword evidence="5" id="KW-1185">Reference proteome</keyword>
<dbReference type="Gene3D" id="3.40.50.300">
    <property type="entry name" value="P-loop containing nucleotide triphosphate hydrolases"/>
    <property type="match status" value="1"/>
</dbReference>
<dbReference type="GO" id="GO:0005524">
    <property type="term" value="F:ATP binding"/>
    <property type="evidence" value="ECO:0007669"/>
    <property type="project" value="UniProtKB-KW"/>
</dbReference>
<dbReference type="PROSITE" id="PS00211">
    <property type="entry name" value="ABC_TRANSPORTER_1"/>
    <property type="match status" value="1"/>
</dbReference>
<accession>A0AAV5VZ83</accession>
<dbReference type="EMBL" id="BTSY01000004">
    <property type="protein sequence ID" value="GMT23232.1"/>
    <property type="molecule type" value="Genomic_DNA"/>
</dbReference>
<feature type="non-terminal residue" evidence="4">
    <location>
        <position position="1"/>
    </location>
</feature>
<dbReference type="InterPro" id="IPR017871">
    <property type="entry name" value="ABC_transporter-like_CS"/>
</dbReference>
<name>A0AAV5VZ83_9BILA</name>
<dbReference type="InterPro" id="IPR027417">
    <property type="entry name" value="P-loop_NTPase"/>
</dbReference>
<dbReference type="GO" id="GO:0005319">
    <property type="term" value="F:lipid transporter activity"/>
    <property type="evidence" value="ECO:0007669"/>
    <property type="project" value="TreeGrafter"/>
</dbReference>
<dbReference type="PROSITE" id="PS50893">
    <property type="entry name" value="ABC_TRANSPORTER_2"/>
    <property type="match status" value="1"/>
</dbReference>
<dbReference type="Proteomes" id="UP001432322">
    <property type="component" value="Unassembled WGS sequence"/>
</dbReference>
<sequence length="440" mass="49272">ETPWSFLVCINPGHAMQLAIDALIEACFRDFTVYWFDGFKYTLPFGAIVNIMILDKDEPDEEMLVNIHEHDPTLSKAAVDVELSNIHKTWPSGERAVRGIDVKLYRGQVTVLLGHNGAGKSTTFAMIAGIVVPSAGKIRIGDGKSNDSAEKRRALVGFCPQYNPIFPRLTVNEHLDFFARLKGVRDWKDEGSRLLTLLLLTDKANTLSSKLSGGMKRKLCIAMALIGNSRVVLLDEPTAGVDTGARRDIERLLMQQKKERTFLLTTHYTDEAENLGDRILIMAGGKVVCSGSPNFLNKEFGAGYILSVVAVDSKRLHDIADRTLALVTTHVDNAKAERQHGQQFEIWMDKMECERFPDLFRALEEQYVQMGIEGYGLSMNTLEQVFLRVGEMTGAKNREAEVNDALGILLNENSNRVSGIRGILKRFVYLQYKRAIYELV</sequence>
<dbReference type="GO" id="GO:0016887">
    <property type="term" value="F:ATP hydrolysis activity"/>
    <property type="evidence" value="ECO:0007669"/>
    <property type="project" value="InterPro"/>
</dbReference>
<evidence type="ECO:0000313" key="5">
    <source>
        <dbReference type="Proteomes" id="UP001432322"/>
    </source>
</evidence>
<dbReference type="PANTHER" id="PTHR19229">
    <property type="entry name" value="ATP-BINDING CASSETTE TRANSPORTER SUBFAMILY A ABCA"/>
    <property type="match status" value="1"/>
</dbReference>
<keyword evidence="1" id="KW-0547">Nucleotide-binding</keyword>
<dbReference type="FunFam" id="3.40.50.300:FF:000933">
    <property type="entry name" value="ABC transporter A family member 7"/>
    <property type="match status" value="1"/>
</dbReference>
<keyword evidence="2" id="KW-0067">ATP-binding</keyword>
<dbReference type="CDD" id="cd03263">
    <property type="entry name" value="ABC_subfamily_A"/>
    <property type="match status" value="1"/>
</dbReference>
<dbReference type="SUPFAM" id="SSF52540">
    <property type="entry name" value="P-loop containing nucleoside triphosphate hydrolases"/>
    <property type="match status" value="1"/>
</dbReference>
<reference evidence="4" key="1">
    <citation type="submission" date="2023-10" db="EMBL/GenBank/DDBJ databases">
        <title>Genome assembly of Pristionchus species.</title>
        <authorList>
            <person name="Yoshida K."/>
            <person name="Sommer R.J."/>
        </authorList>
    </citation>
    <scope>NUCLEOTIDE SEQUENCE</scope>
    <source>
        <strain evidence="4">RS5133</strain>
    </source>
</reference>
<dbReference type="InterPro" id="IPR003593">
    <property type="entry name" value="AAA+_ATPase"/>
</dbReference>
<organism evidence="4 5">
    <name type="scientific">Pristionchus fissidentatus</name>
    <dbReference type="NCBI Taxonomy" id="1538716"/>
    <lineage>
        <taxon>Eukaryota</taxon>
        <taxon>Metazoa</taxon>
        <taxon>Ecdysozoa</taxon>
        <taxon>Nematoda</taxon>
        <taxon>Chromadorea</taxon>
        <taxon>Rhabditida</taxon>
        <taxon>Rhabditina</taxon>
        <taxon>Diplogasteromorpha</taxon>
        <taxon>Diplogasteroidea</taxon>
        <taxon>Neodiplogasteridae</taxon>
        <taxon>Pristionchus</taxon>
    </lineage>
</organism>
<evidence type="ECO:0000256" key="2">
    <source>
        <dbReference type="ARBA" id="ARBA00022840"/>
    </source>
</evidence>
<feature type="domain" description="ABC transporter" evidence="3">
    <location>
        <begin position="81"/>
        <end position="309"/>
    </location>
</feature>
<protein>
    <recommendedName>
        <fullName evidence="3">ABC transporter domain-containing protein</fullName>
    </recommendedName>
</protein>
<gene>
    <name evidence="4" type="ORF">PFISCL1PPCAC_14529</name>
</gene>
<evidence type="ECO:0000313" key="4">
    <source>
        <dbReference type="EMBL" id="GMT23232.1"/>
    </source>
</evidence>
<dbReference type="Pfam" id="PF00005">
    <property type="entry name" value="ABC_tran"/>
    <property type="match status" value="1"/>
</dbReference>
<dbReference type="PANTHER" id="PTHR19229:SF151">
    <property type="entry name" value="ABC TRANSPORTER DOMAIN-CONTAINING PROTEIN"/>
    <property type="match status" value="1"/>
</dbReference>
<dbReference type="AlphaFoldDB" id="A0AAV5VZ83"/>
<feature type="non-terminal residue" evidence="4">
    <location>
        <position position="440"/>
    </location>
</feature>
<dbReference type="GO" id="GO:0016020">
    <property type="term" value="C:membrane"/>
    <property type="evidence" value="ECO:0007669"/>
    <property type="project" value="InterPro"/>
</dbReference>
<proteinExistence type="predicted"/>
<evidence type="ECO:0000256" key="1">
    <source>
        <dbReference type="ARBA" id="ARBA00022741"/>
    </source>
</evidence>
<dbReference type="GO" id="GO:0140359">
    <property type="term" value="F:ABC-type transporter activity"/>
    <property type="evidence" value="ECO:0007669"/>
    <property type="project" value="InterPro"/>
</dbReference>
<dbReference type="InterPro" id="IPR003439">
    <property type="entry name" value="ABC_transporter-like_ATP-bd"/>
</dbReference>